<name>A0A5A7T031_CUCMM</name>
<keyword evidence="3" id="KW-1133">Transmembrane helix</keyword>
<dbReference type="PANTHER" id="PTHR34118:SF1">
    <property type="entry name" value="NF-KAPPA-B INHIBITOR-LIKE PROTEIN"/>
    <property type="match status" value="1"/>
</dbReference>
<evidence type="ECO:0000256" key="3">
    <source>
        <dbReference type="ARBA" id="ARBA00022989"/>
    </source>
</evidence>
<dbReference type="Pfam" id="PF24763">
    <property type="entry name" value="CGL160_C"/>
    <property type="match status" value="1"/>
</dbReference>
<dbReference type="InterPro" id="IPR056309">
    <property type="entry name" value="CGL160/ATPI_dom"/>
</dbReference>
<sequence>MILSKIFWFQRANQGCGARISHGNSFYADMLHRQADYTSFQIPISYIYFITPFPEIKANSRWSVLQSFFHIVILLFQWNGEELKNAILESNALNFKLDDYHMLTFKVSCFSVSDIAEEDVLQAFFEERKLKSDFISKTSDMLWQRAVLKFEDVTDDRFMYTSQEGLVDDNDDDGGFLKLSVTQEWISGGNSAPINKKAVNKILSDDRERKKKLNFLKYEALKRELMLLSVGIGTACSGYCLIVFSFQAAISYAVGVLSSCLYLQLLYQHADKLSKDMIPDIFSQKKTKKIGIRSEDIKNVFEKSVKGSGIALSSPRLMIPAAIYALWILSHMFLANDFFDFQLTPAMLGMFVYKAAALVQVYRDNDNLRLVFPENDGDSA</sequence>
<dbReference type="STRING" id="1194695.A0A5A7T031"/>
<dbReference type="EMBL" id="SSTE01019907">
    <property type="protein sequence ID" value="KAA0035546.1"/>
    <property type="molecule type" value="Genomic_DNA"/>
</dbReference>
<evidence type="ECO:0000256" key="2">
    <source>
        <dbReference type="ARBA" id="ARBA00022692"/>
    </source>
</evidence>
<evidence type="ECO:0000259" key="5">
    <source>
        <dbReference type="Pfam" id="PF24763"/>
    </source>
</evidence>
<keyword evidence="4" id="KW-0472">Membrane</keyword>
<dbReference type="PANTHER" id="PTHR34118">
    <property type="entry name" value="NF-KAPPA-B INHIBITOR-LIKE PROTEIN-RELATED"/>
    <property type="match status" value="1"/>
</dbReference>
<organism evidence="6 7">
    <name type="scientific">Cucumis melo var. makuwa</name>
    <name type="common">Oriental melon</name>
    <dbReference type="NCBI Taxonomy" id="1194695"/>
    <lineage>
        <taxon>Eukaryota</taxon>
        <taxon>Viridiplantae</taxon>
        <taxon>Streptophyta</taxon>
        <taxon>Embryophyta</taxon>
        <taxon>Tracheophyta</taxon>
        <taxon>Spermatophyta</taxon>
        <taxon>Magnoliopsida</taxon>
        <taxon>eudicotyledons</taxon>
        <taxon>Gunneridae</taxon>
        <taxon>Pentapetalae</taxon>
        <taxon>rosids</taxon>
        <taxon>fabids</taxon>
        <taxon>Cucurbitales</taxon>
        <taxon>Cucurbitaceae</taxon>
        <taxon>Benincaseae</taxon>
        <taxon>Cucumis</taxon>
    </lineage>
</organism>
<accession>A0A5A7T031</accession>
<dbReference type="GO" id="GO:0016020">
    <property type="term" value="C:membrane"/>
    <property type="evidence" value="ECO:0007669"/>
    <property type="project" value="UniProtKB-SubCell"/>
</dbReference>
<evidence type="ECO:0000256" key="4">
    <source>
        <dbReference type="ARBA" id="ARBA00023136"/>
    </source>
</evidence>
<dbReference type="OrthoDB" id="2019080at2759"/>
<keyword evidence="2" id="KW-0812">Transmembrane</keyword>
<comment type="caution">
    <text evidence="6">The sequence shown here is derived from an EMBL/GenBank/DDBJ whole genome shotgun (WGS) entry which is preliminary data.</text>
</comment>
<comment type="subcellular location">
    <subcellularLocation>
        <location evidence="1">Membrane</location>
        <topology evidence="1">Multi-pass membrane protein</topology>
    </subcellularLocation>
</comment>
<reference evidence="6 7" key="1">
    <citation type="submission" date="2019-08" db="EMBL/GenBank/DDBJ databases">
        <title>Draft genome sequences of two oriental melons (Cucumis melo L. var makuwa).</title>
        <authorList>
            <person name="Kwon S.-Y."/>
        </authorList>
    </citation>
    <scope>NUCLEOTIDE SEQUENCE [LARGE SCALE GENOMIC DNA]</scope>
    <source>
        <strain evidence="7">cv. SW 3</strain>
        <tissue evidence="6">Leaf</tissue>
    </source>
</reference>
<protein>
    <submittedName>
        <fullName evidence="6">NF-kappa-B inhibitor-like protein 2 isoform 1</fullName>
    </submittedName>
</protein>
<proteinExistence type="predicted"/>
<gene>
    <name evidence="6" type="ORF">E6C27_scaffold285G002140</name>
</gene>
<evidence type="ECO:0000313" key="6">
    <source>
        <dbReference type="EMBL" id="KAA0035546.1"/>
    </source>
</evidence>
<feature type="domain" description="CGL160/ATPI" evidence="5">
    <location>
        <begin position="217"/>
        <end position="276"/>
    </location>
</feature>
<evidence type="ECO:0000256" key="1">
    <source>
        <dbReference type="ARBA" id="ARBA00004141"/>
    </source>
</evidence>
<dbReference type="Proteomes" id="UP000321393">
    <property type="component" value="Unassembled WGS sequence"/>
</dbReference>
<dbReference type="AlphaFoldDB" id="A0A5A7T031"/>
<evidence type="ECO:0000313" key="7">
    <source>
        <dbReference type="Proteomes" id="UP000321393"/>
    </source>
</evidence>